<dbReference type="GO" id="GO:0016791">
    <property type="term" value="F:phosphatase activity"/>
    <property type="evidence" value="ECO:0007669"/>
    <property type="project" value="TreeGrafter"/>
</dbReference>
<evidence type="ECO:0000256" key="4">
    <source>
        <dbReference type="PIRSR" id="PIRSR613078-2"/>
    </source>
</evidence>
<dbReference type="PANTHER" id="PTHR48100">
    <property type="entry name" value="BROAD-SPECIFICITY PHOSPHATASE YOR283W-RELATED"/>
    <property type="match status" value="1"/>
</dbReference>
<sequence>MMLHLYIARHGQTQWNVEKRMQGWLDSDLTELGLYNARALGERLKDIELNQVYISPSKRTEETAKTVLGSRRLPLVKDHMFREMSLGSWEGKKQEDIERDEPDLFHAYFHYPEAYRQQGCETFFDFENRVRLALQTILDSHSSGSVLLVTHSVFILMLLNIIKGRRVHDIWNSAYIHDTSLSLVEFDENGTAKILIEGDGKHRKPISAF</sequence>
<protein>
    <submittedName>
        <fullName evidence="5">Phosphoglycerate mutase family protein</fullName>
    </submittedName>
</protein>
<feature type="binding site" evidence="4">
    <location>
        <position position="59"/>
    </location>
    <ligand>
        <name>substrate</name>
    </ligand>
</feature>
<organism evidence="5 6">
    <name type="scientific">Bacillus subtilis</name>
    <dbReference type="NCBI Taxonomy" id="1423"/>
    <lineage>
        <taxon>Bacteria</taxon>
        <taxon>Bacillati</taxon>
        <taxon>Bacillota</taxon>
        <taxon>Bacilli</taxon>
        <taxon>Bacillales</taxon>
        <taxon>Bacillaceae</taxon>
        <taxon>Bacillus</taxon>
    </lineage>
</organism>
<dbReference type="InterPro" id="IPR029033">
    <property type="entry name" value="His_PPase_superfam"/>
</dbReference>
<dbReference type="PANTHER" id="PTHR48100:SF1">
    <property type="entry name" value="HISTIDINE PHOSPHATASE FAMILY PROTEIN-RELATED"/>
    <property type="match status" value="1"/>
</dbReference>
<name>A0A0C3LS45_BACIU</name>
<accession>A0A0C3LS45</accession>
<dbReference type="PATRIC" id="fig|1423.173.peg.1172"/>
<feature type="active site" description="Proton donor/acceptor" evidence="3">
    <location>
        <position position="83"/>
    </location>
</feature>
<dbReference type="InterPro" id="IPR050275">
    <property type="entry name" value="PGM_Phosphatase"/>
</dbReference>
<dbReference type="InterPro" id="IPR013078">
    <property type="entry name" value="His_Pase_superF_clade-1"/>
</dbReference>
<dbReference type="EMBL" id="JXBC01000002">
    <property type="protein sequence ID" value="KIU12287.1"/>
    <property type="molecule type" value="Genomic_DNA"/>
</dbReference>
<comment type="caution">
    <text evidence="5">The sequence shown here is derived from an EMBL/GenBank/DDBJ whole genome shotgun (WGS) entry which is preliminary data.</text>
</comment>
<dbReference type="Gene3D" id="3.40.50.1240">
    <property type="entry name" value="Phosphoglycerate mutase-like"/>
    <property type="match status" value="1"/>
</dbReference>
<gene>
    <name evidence="5" type="ORF">SC09_Contig19orf00715</name>
</gene>
<keyword evidence="2" id="KW-0413">Isomerase</keyword>
<reference evidence="5 6" key="1">
    <citation type="submission" date="2014-12" db="EMBL/GenBank/DDBJ databases">
        <title>Comparative genome analysis of Bacillus coagulans HM-08, Clostridium butyricum HM-68, Bacillus subtilis HM-66 and Bacillus licheniformis BL-09.</title>
        <authorList>
            <person name="Zhang H."/>
        </authorList>
    </citation>
    <scope>NUCLEOTIDE SEQUENCE [LARGE SCALE GENOMIC DNA]</scope>
    <source>
        <strain evidence="5 6">HM-66</strain>
    </source>
</reference>
<dbReference type="CDD" id="cd07067">
    <property type="entry name" value="HP_PGM_like"/>
    <property type="match status" value="1"/>
</dbReference>
<dbReference type="PROSITE" id="PS00175">
    <property type="entry name" value="PG_MUTASE"/>
    <property type="match status" value="1"/>
</dbReference>
<dbReference type="STRING" id="483913.AN935_06860"/>
<feature type="active site" description="Tele-phosphohistidine intermediate" evidence="3">
    <location>
        <position position="10"/>
    </location>
</feature>
<dbReference type="GO" id="GO:0005737">
    <property type="term" value="C:cytoplasm"/>
    <property type="evidence" value="ECO:0007669"/>
    <property type="project" value="TreeGrafter"/>
</dbReference>
<evidence type="ECO:0000256" key="3">
    <source>
        <dbReference type="PIRSR" id="PIRSR613078-1"/>
    </source>
</evidence>
<dbReference type="SMART" id="SM00855">
    <property type="entry name" value="PGAM"/>
    <property type="match status" value="1"/>
</dbReference>
<dbReference type="Proteomes" id="UP000032247">
    <property type="component" value="Unassembled WGS sequence"/>
</dbReference>
<evidence type="ECO:0000313" key="6">
    <source>
        <dbReference type="Proteomes" id="UP000032247"/>
    </source>
</evidence>
<dbReference type="AlphaFoldDB" id="A0A0C3LS45"/>
<dbReference type="Pfam" id="PF00300">
    <property type="entry name" value="His_Phos_1"/>
    <property type="match status" value="1"/>
</dbReference>
<feature type="binding site" evidence="4">
    <location>
        <begin position="9"/>
        <end position="16"/>
    </location>
    <ligand>
        <name>substrate</name>
    </ligand>
</feature>
<evidence type="ECO:0000313" key="5">
    <source>
        <dbReference type="EMBL" id="KIU12287.1"/>
    </source>
</evidence>
<evidence type="ECO:0000256" key="1">
    <source>
        <dbReference type="ARBA" id="ARBA00023152"/>
    </source>
</evidence>
<evidence type="ECO:0000256" key="2">
    <source>
        <dbReference type="ARBA" id="ARBA00023235"/>
    </source>
</evidence>
<dbReference type="SUPFAM" id="SSF53254">
    <property type="entry name" value="Phosphoglycerate mutase-like"/>
    <property type="match status" value="1"/>
</dbReference>
<keyword evidence="1" id="KW-0324">Glycolysis</keyword>
<dbReference type="InterPro" id="IPR001345">
    <property type="entry name" value="PG/BPGM_mutase_AS"/>
</dbReference>
<proteinExistence type="predicted"/>